<dbReference type="EMBL" id="FWXT01000003">
    <property type="protein sequence ID" value="SMC93866.1"/>
    <property type="molecule type" value="Genomic_DNA"/>
</dbReference>
<evidence type="ECO:0000256" key="1">
    <source>
        <dbReference type="ARBA" id="ARBA00022679"/>
    </source>
</evidence>
<keyword evidence="1 3" id="KW-0808">Transferase</keyword>
<evidence type="ECO:0000259" key="2">
    <source>
        <dbReference type="Pfam" id="PF01648"/>
    </source>
</evidence>
<keyword evidence="4" id="KW-1185">Reference proteome</keyword>
<evidence type="ECO:0000313" key="4">
    <source>
        <dbReference type="Proteomes" id="UP000192756"/>
    </source>
</evidence>
<organism evidence="3 4">
    <name type="scientific">Pedobacter africanus</name>
    <dbReference type="NCBI Taxonomy" id="151894"/>
    <lineage>
        <taxon>Bacteria</taxon>
        <taxon>Pseudomonadati</taxon>
        <taxon>Bacteroidota</taxon>
        <taxon>Sphingobacteriia</taxon>
        <taxon>Sphingobacteriales</taxon>
        <taxon>Sphingobacteriaceae</taxon>
        <taxon>Pedobacter</taxon>
    </lineage>
</organism>
<dbReference type="STRING" id="151894.SAMN04488524_3486"/>
<dbReference type="InterPro" id="IPR037143">
    <property type="entry name" value="4-PPantetheinyl_Trfase_dom_sf"/>
</dbReference>
<dbReference type="RefSeq" id="WP_084240289.1">
    <property type="nucleotide sequence ID" value="NZ_FWXT01000003.1"/>
</dbReference>
<feature type="domain" description="4'-phosphopantetheinyl transferase" evidence="2">
    <location>
        <begin position="2"/>
        <end position="111"/>
    </location>
</feature>
<evidence type="ECO:0000313" key="3">
    <source>
        <dbReference type="EMBL" id="SMC93866.1"/>
    </source>
</evidence>
<sequence length="156" mass="17742">MIGNDIVDLDRARKESNWQRKGYLEKIFTTDEALLISTAADPELMVWLLWTMKESAYKVHSRETKIRTFTPASIACCNLVLLSETATGKVSYDDRTYFTASSIHENYIHTIAAQHKTAIKKASVRIKPYDPSNIDYKNTNPACVSHHGNYLALIYP</sequence>
<dbReference type="SUPFAM" id="SSF56214">
    <property type="entry name" value="4'-phosphopantetheinyl transferase"/>
    <property type="match status" value="1"/>
</dbReference>
<proteinExistence type="predicted"/>
<reference evidence="4" key="1">
    <citation type="submission" date="2017-04" db="EMBL/GenBank/DDBJ databases">
        <authorList>
            <person name="Varghese N."/>
            <person name="Submissions S."/>
        </authorList>
    </citation>
    <scope>NUCLEOTIDE SEQUENCE [LARGE SCALE GENOMIC DNA]</scope>
    <source>
        <strain evidence="4">DSM 12126</strain>
    </source>
</reference>
<dbReference type="Pfam" id="PF01648">
    <property type="entry name" value="ACPS"/>
    <property type="match status" value="1"/>
</dbReference>
<dbReference type="Gene3D" id="3.90.470.20">
    <property type="entry name" value="4'-phosphopantetheinyl transferase domain"/>
    <property type="match status" value="1"/>
</dbReference>
<accession>A0A1W2D9Q0</accession>
<dbReference type="GO" id="GO:0008897">
    <property type="term" value="F:holo-[acyl-carrier-protein] synthase activity"/>
    <property type="evidence" value="ECO:0007669"/>
    <property type="project" value="InterPro"/>
</dbReference>
<name>A0A1W2D9Q0_9SPHI</name>
<dbReference type="AlphaFoldDB" id="A0A1W2D9Q0"/>
<gene>
    <name evidence="3" type="ORF">SAMN04488524_3486</name>
</gene>
<protein>
    <submittedName>
        <fullName evidence="3">4'-phosphopantetheinyl transferase superfamily protein</fullName>
    </submittedName>
</protein>
<dbReference type="InterPro" id="IPR008278">
    <property type="entry name" value="4-PPantetheinyl_Trfase_dom"/>
</dbReference>
<dbReference type="GO" id="GO:0000287">
    <property type="term" value="F:magnesium ion binding"/>
    <property type="evidence" value="ECO:0007669"/>
    <property type="project" value="InterPro"/>
</dbReference>
<dbReference type="OrthoDB" id="663853at2"/>
<dbReference type="Proteomes" id="UP000192756">
    <property type="component" value="Unassembled WGS sequence"/>
</dbReference>